<proteinExistence type="predicted"/>
<organism evidence="1 2">
    <name type="scientific">Aureimonas phyllosphaerae</name>
    <dbReference type="NCBI Taxonomy" id="1166078"/>
    <lineage>
        <taxon>Bacteria</taxon>
        <taxon>Pseudomonadati</taxon>
        <taxon>Pseudomonadota</taxon>
        <taxon>Alphaproteobacteria</taxon>
        <taxon>Hyphomicrobiales</taxon>
        <taxon>Aurantimonadaceae</taxon>
        <taxon>Aureimonas</taxon>
    </lineage>
</organism>
<evidence type="ECO:0000313" key="1">
    <source>
        <dbReference type="EMBL" id="MBB3937339.1"/>
    </source>
</evidence>
<comment type="caution">
    <text evidence="1">The sequence shown here is derived from an EMBL/GenBank/DDBJ whole genome shotgun (WGS) entry which is preliminary data.</text>
</comment>
<keyword evidence="2" id="KW-1185">Reference proteome</keyword>
<protein>
    <submittedName>
        <fullName evidence="1">Uncharacterized protein</fullName>
    </submittedName>
</protein>
<dbReference type="Pfam" id="PF20012">
    <property type="entry name" value="GAP1-N1"/>
    <property type="match status" value="1"/>
</dbReference>
<dbReference type="AlphaFoldDB" id="A0A7W6BSR5"/>
<dbReference type="OrthoDB" id="7058344at2"/>
<sequence length="788" mass="85021">MDLRGSPPPYAEWTPYLSGFADGEHYVLSRTAQDPDAPRHMVFSRAFLIPLELASQQENITGLLALLESLGRSKDEPTDLVWPEGTTPSAHLGLSQALLKDSDGPVVWPGQDGFGDAIAGIWRNLWPAARAQLSFRLAFSPQDVLSDPPDIACTPAKLLGRWSGYRIARDGDDPENRLALDILMGAHGAGSIRPLVGSLAAGGASLRSTAVLAEVAVAASSGTELTDLIDAMRMAASLAADPKVGADVKQALVTRAATAFMAAGCQEARMARNLDLAAFADPAPFWSGLSSWAADGIWKERDGSMTALTIADAVSSATNAPVASWRKAVADGLKAAWSDPGSEVVSATWRALAERPGLLADLMSVSRPAKLDVTLSSRPPVRLEMDRAELLLTSAVRAKMPQLHASVCAIAFTPDDAMDRHLADGEYNVESLRLSASKATPQQILSAALRHDNETLTGMGAKEAAAQPALLKSLDPGDPRWLSLWSLVLQANQEAWQGPAHPRRVMDRLLTELSQGGDAHGLIDLLATTPLADVLWFPRRAELWRHLPGTARADYLAATADAWVAAVGNGDDSGMLEEELAAAVATPGRIEPLLEHALSRPEIGCTAFRALPRLREGEFRNWFGRLVDRGGQVDRESANGLGRLVASRGWRSAAVDIADAVHDRSRDDLRPALSYIKDLLGFLTRWRLNILGESPGVSDKWRILEEVAFELYGYGPGADSLWTRAGGKEADIPKADTGREAWRIVISAAERGRGAIDVDRLIEVMSWDNPHNWALNRMKSDPMFRTKK</sequence>
<dbReference type="Proteomes" id="UP000531216">
    <property type="component" value="Unassembled WGS sequence"/>
</dbReference>
<reference evidence="1 2" key="1">
    <citation type="submission" date="2020-08" db="EMBL/GenBank/DDBJ databases">
        <title>Genomic Encyclopedia of Type Strains, Phase IV (KMG-IV): sequencing the most valuable type-strain genomes for metagenomic binning, comparative biology and taxonomic classification.</title>
        <authorList>
            <person name="Goeker M."/>
        </authorList>
    </citation>
    <scope>NUCLEOTIDE SEQUENCE [LARGE SCALE GENOMIC DNA]</scope>
    <source>
        <strain evidence="1 2">DSM 25024</strain>
    </source>
</reference>
<gene>
    <name evidence="1" type="ORF">GGR05_003505</name>
</gene>
<evidence type="ECO:0000313" key="2">
    <source>
        <dbReference type="Proteomes" id="UP000531216"/>
    </source>
</evidence>
<dbReference type="EMBL" id="JACIDO010000008">
    <property type="protein sequence ID" value="MBB3937339.1"/>
    <property type="molecule type" value="Genomic_DNA"/>
</dbReference>
<name>A0A7W6BSR5_9HYPH</name>
<accession>A0A7W6BSR5</accession>